<evidence type="ECO:0000256" key="3">
    <source>
        <dbReference type="ARBA" id="ARBA00010535"/>
    </source>
</evidence>
<comment type="similarity">
    <text evidence="3 10">Belongs to the complex I subunit 1 family.</text>
</comment>
<dbReference type="PANTHER" id="PTHR11432">
    <property type="entry name" value="NADH DEHYDROGENASE SUBUNIT 1"/>
    <property type="match status" value="1"/>
</dbReference>
<feature type="transmembrane region" description="Helical" evidence="12">
    <location>
        <begin position="110"/>
        <end position="132"/>
    </location>
</feature>
<keyword evidence="8 11" id="KW-0830">Ubiquinone</keyword>
<feature type="transmembrane region" description="Helical" evidence="12">
    <location>
        <begin position="144"/>
        <end position="165"/>
    </location>
</feature>
<dbReference type="Pfam" id="PF00146">
    <property type="entry name" value="NADHdh"/>
    <property type="match status" value="1"/>
</dbReference>
<keyword evidence="11 13" id="KW-0496">Mitochondrion</keyword>
<dbReference type="GO" id="GO:0005743">
    <property type="term" value="C:mitochondrial inner membrane"/>
    <property type="evidence" value="ECO:0007669"/>
    <property type="project" value="UniProtKB-SubCell"/>
</dbReference>
<evidence type="ECO:0000256" key="6">
    <source>
        <dbReference type="ARBA" id="ARBA00022692"/>
    </source>
</evidence>
<dbReference type="AlphaFoldDB" id="A0A075XDR7"/>
<evidence type="ECO:0000256" key="7">
    <source>
        <dbReference type="ARBA" id="ARBA00022989"/>
    </source>
</evidence>
<evidence type="ECO:0000256" key="11">
    <source>
        <dbReference type="RuleBase" id="RU000473"/>
    </source>
</evidence>
<organism evidence="13">
    <name type="scientific">Psoroptes ovis</name>
    <name type="common">Sheep scab mite</name>
    <dbReference type="NCBI Taxonomy" id="83912"/>
    <lineage>
        <taxon>Eukaryota</taxon>
        <taxon>Metazoa</taxon>
        <taxon>Ecdysozoa</taxon>
        <taxon>Arthropoda</taxon>
        <taxon>Chelicerata</taxon>
        <taxon>Arachnida</taxon>
        <taxon>Acari</taxon>
        <taxon>Acariformes</taxon>
        <taxon>Sarcoptiformes</taxon>
        <taxon>Astigmata</taxon>
        <taxon>Psoroptidia</taxon>
        <taxon>Sarcoptoidea</taxon>
        <taxon>Psoroptidae</taxon>
        <taxon>Psoroptes</taxon>
    </lineage>
</organism>
<keyword evidence="10" id="KW-0520">NAD</keyword>
<feature type="transmembrane region" description="Helical" evidence="12">
    <location>
        <begin position="250"/>
        <end position="271"/>
    </location>
</feature>
<feature type="transmembrane region" description="Helical" evidence="12">
    <location>
        <begin position="12"/>
        <end position="32"/>
    </location>
</feature>
<dbReference type="GO" id="GO:0003954">
    <property type="term" value="F:NADH dehydrogenase activity"/>
    <property type="evidence" value="ECO:0007669"/>
    <property type="project" value="TreeGrafter"/>
</dbReference>
<protein>
    <recommendedName>
        <fullName evidence="4 11">NADH-ubiquinone oxidoreductase chain 1</fullName>
        <ecNumber evidence="11">7.1.1.2</ecNumber>
    </recommendedName>
</protein>
<feature type="transmembrane region" description="Helical" evidence="12">
    <location>
        <begin position="180"/>
        <end position="200"/>
    </location>
</feature>
<dbReference type="PROSITE" id="PS00668">
    <property type="entry name" value="COMPLEX1_ND1_2"/>
    <property type="match status" value="1"/>
</dbReference>
<keyword evidence="7 12" id="KW-1133">Transmembrane helix</keyword>
<keyword evidence="6 10" id="KW-0812">Transmembrane</keyword>
<dbReference type="EC" id="7.1.1.2" evidence="11"/>
<evidence type="ECO:0000256" key="10">
    <source>
        <dbReference type="RuleBase" id="RU000471"/>
    </source>
</evidence>
<feature type="transmembrane region" description="Helical" evidence="12">
    <location>
        <begin position="77"/>
        <end position="98"/>
    </location>
</feature>
<evidence type="ECO:0000256" key="1">
    <source>
        <dbReference type="ARBA" id="ARBA00003257"/>
    </source>
</evidence>
<geneLocation type="mitochondrion" evidence="13"/>
<comment type="subcellular location">
    <subcellularLocation>
        <location evidence="10">Mitochondrion inner membrane</location>
        <topology evidence="10">Multi-pass membrane protein</topology>
    </subcellularLocation>
    <subcellularLocation>
        <location evidence="2">Mitochondrion membrane</location>
        <topology evidence="2">Multi-pass membrane protein</topology>
    </subcellularLocation>
</comment>
<evidence type="ECO:0000256" key="5">
    <source>
        <dbReference type="ARBA" id="ARBA00022448"/>
    </source>
</evidence>
<sequence length="307" mass="35798">MSFNFLTTHYLFPIHFVFHSSCVVSGSLFTLVERKIMGLMHYRKGPNKVLISGLLQPISDALKLLTKESVKIQPLKVFMFLFGPFLGMVLMMLCWIWYESVFCLVNNKVKIFFILAVMSLSAFVFMLTSWGSNSKYSLIGGYRAISQVVSYEVCFMIFLFILFYLTNSYSFYKTKMMQEYFWFCWLSLPMFFCWVLMCMAETNRTPFDLAEGESEIVSGFNIEYGGGLFAMIFIMEYGMIMFISFITSSFFLGLSFSLVKTFMFCFMFVWIRCCFPRVRYDKLMSLCWKVCLPYSLGLLTLSGAFFS</sequence>
<accession>A0A075XDR7</accession>
<evidence type="ECO:0000313" key="13">
    <source>
        <dbReference type="EMBL" id="AIH15204.1"/>
    </source>
</evidence>
<comment type="function">
    <text evidence="1">Core subunit of the mitochondrial membrane respiratory chain NADH dehydrogenase (Complex I) that is believed to belong to the minimal assembly required for catalysis. Complex I functions in the transfer of electrons from NADH to the respiratory chain. The immediate electron acceptor for the enzyme is believed to be ubiquinone.</text>
</comment>
<comment type="catalytic activity">
    <reaction evidence="11">
        <text>a ubiquinone + NADH + 5 H(+)(in) = a ubiquinol + NAD(+) + 4 H(+)(out)</text>
        <dbReference type="Rhea" id="RHEA:29091"/>
        <dbReference type="Rhea" id="RHEA-COMP:9565"/>
        <dbReference type="Rhea" id="RHEA-COMP:9566"/>
        <dbReference type="ChEBI" id="CHEBI:15378"/>
        <dbReference type="ChEBI" id="CHEBI:16389"/>
        <dbReference type="ChEBI" id="CHEBI:17976"/>
        <dbReference type="ChEBI" id="CHEBI:57540"/>
        <dbReference type="ChEBI" id="CHEBI:57945"/>
        <dbReference type="EC" id="7.1.1.2"/>
    </reaction>
</comment>
<reference evidence="13" key="2">
    <citation type="submission" date="2014-06" db="EMBL/GenBank/DDBJ databases">
        <authorList>
            <person name="Gu X.-B."/>
            <person name="Liu G.-H."/>
            <person name="Zhu X.-Q."/>
        </authorList>
    </citation>
    <scope>NUCLEOTIDE SEQUENCE</scope>
</reference>
<keyword evidence="5" id="KW-0813">Transport</keyword>
<feature type="transmembrane region" description="Helical" evidence="12">
    <location>
        <begin position="221"/>
        <end position="244"/>
    </location>
</feature>
<evidence type="ECO:0000256" key="9">
    <source>
        <dbReference type="ARBA" id="ARBA00023136"/>
    </source>
</evidence>
<evidence type="ECO:0000256" key="2">
    <source>
        <dbReference type="ARBA" id="ARBA00004225"/>
    </source>
</evidence>
<reference evidence="13" key="1">
    <citation type="journal article" date="2014" name="Parasit. Vectors">
        <title>The complete mitochondrial genome of the scab mite Psoroptes cuniculi (Arthropoda: Arachnida) provides insights into Acari phylogeny.</title>
        <authorList>
            <person name="Gu X.B."/>
            <person name="Liu G.H."/>
            <person name="Song H.Q."/>
            <person name="Liu T.Y."/>
            <person name="Yang G.Y."/>
            <person name="Zhu X.Q."/>
        </authorList>
    </citation>
    <scope>NUCLEOTIDE SEQUENCE</scope>
</reference>
<dbReference type="InterPro" id="IPR001694">
    <property type="entry name" value="NADH_UbQ_OxRdtase_su1/FPO"/>
</dbReference>
<proteinExistence type="inferred from homology"/>
<dbReference type="GO" id="GO:0008137">
    <property type="term" value="F:NADH dehydrogenase (ubiquinone) activity"/>
    <property type="evidence" value="ECO:0007669"/>
    <property type="project" value="UniProtKB-EC"/>
</dbReference>
<evidence type="ECO:0000256" key="4">
    <source>
        <dbReference type="ARBA" id="ARBA00021009"/>
    </source>
</evidence>
<name>A0A075XDR7_PSOOV</name>
<dbReference type="InterPro" id="IPR018086">
    <property type="entry name" value="NADH_UbQ_OxRdtase_su1_CS"/>
</dbReference>
<dbReference type="PROSITE" id="PS00667">
    <property type="entry name" value="COMPLEX1_ND1_1"/>
    <property type="match status" value="1"/>
</dbReference>
<dbReference type="EMBL" id="KJ957822">
    <property type="protein sequence ID" value="AIH15204.1"/>
    <property type="molecule type" value="Genomic_DNA"/>
</dbReference>
<dbReference type="GO" id="GO:0009060">
    <property type="term" value="P:aerobic respiration"/>
    <property type="evidence" value="ECO:0007669"/>
    <property type="project" value="TreeGrafter"/>
</dbReference>
<evidence type="ECO:0000256" key="12">
    <source>
        <dbReference type="SAM" id="Phobius"/>
    </source>
</evidence>
<dbReference type="PANTHER" id="PTHR11432:SF3">
    <property type="entry name" value="NADH-UBIQUINONE OXIDOREDUCTASE CHAIN 1"/>
    <property type="match status" value="1"/>
</dbReference>
<feature type="transmembrane region" description="Helical" evidence="12">
    <location>
        <begin position="283"/>
        <end position="306"/>
    </location>
</feature>
<keyword evidence="9 12" id="KW-0472">Membrane</keyword>
<evidence type="ECO:0000256" key="8">
    <source>
        <dbReference type="ARBA" id="ARBA00023075"/>
    </source>
</evidence>
<gene>
    <name evidence="13" type="primary">nad1</name>
</gene>